<reference evidence="1" key="2">
    <citation type="submission" date="2021-01" db="UniProtKB">
        <authorList>
            <consortium name="EnsemblPlants"/>
        </authorList>
    </citation>
    <scope>IDENTIFICATION</scope>
</reference>
<sequence length="323" mass="35532">MLEPNQYVVGGSGHSKFIVQPHKCNTEIQTSRSFVETVKGHQVHICDGKQAQQLGNTDEGKFLSGDERVVKLTSKSAQVESPEILSYDNSVSQVEPTGRCAKASMEVSHTTSSSDGGRLYGFTTTPGFPGLSRAGLVSLGVKDGDEVGCEKLVLGEEDICNPLEIAAPLGLASSTEMDRGIKVLSFDDTMAISNWVKYGIPGFSKLVGLPVSQYEKLCIALLERLEYEIEAANLLHREDTVRRKSVKSTDRVHSRRNRHSFSSALSFVFAKKLKALKEDIIQWNRKEFGNVSRQKKELLKALNDAGHFKLLHPNPLVNSQSIS</sequence>
<evidence type="ECO:0000313" key="1">
    <source>
        <dbReference type="EnsemblPlants" id="QL02p047147:mrna"/>
    </source>
</evidence>
<dbReference type="InParanoid" id="A0A7N2KWP5"/>
<dbReference type="Gramene" id="QL02p047147:mrna">
    <property type="protein sequence ID" value="QL02p047147:mrna"/>
    <property type="gene ID" value="QL02p047147"/>
</dbReference>
<reference evidence="2" key="1">
    <citation type="journal article" date="2016" name="G3 (Bethesda)">
        <title>First Draft Assembly and Annotation of the Genome of a California Endemic Oak Quercus lobata Nee (Fagaceae).</title>
        <authorList>
            <person name="Sork V.L."/>
            <person name="Fitz-Gibbon S.T."/>
            <person name="Puiu D."/>
            <person name="Crepeau M."/>
            <person name="Gugger P.F."/>
            <person name="Sherman R."/>
            <person name="Stevens K."/>
            <person name="Langley C.H."/>
            <person name="Pellegrini M."/>
            <person name="Salzberg S.L."/>
        </authorList>
    </citation>
    <scope>NUCLEOTIDE SEQUENCE [LARGE SCALE GENOMIC DNA]</scope>
    <source>
        <strain evidence="2">cv. SW786</strain>
    </source>
</reference>
<evidence type="ECO:0000313" key="2">
    <source>
        <dbReference type="Proteomes" id="UP000594261"/>
    </source>
</evidence>
<organism evidence="1 2">
    <name type="scientific">Quercus lobata</name>
    <name type="common">Valley oak</name>
    <dbReference type="NCBI Taxonomy" id="97700"/>
    <lineage>
        <taxon>Eukaryota</taxon>
        <taxon>Viridiplantae</taxon>
        <taxon>Streptophyta</taxon>
        <taxon>Embryophyta</taxon>
        <taxon>Tracheophyta</taxon>
        <taxon>Spermatophyta</taxon>
        <taxon>Magnoliopsida</taxon>
        <taxon>eudicotyledons</taxon>
        <taxon>Gunneridae</taxon>
        <taxon>Pentapetalae</taxon>
        <taxon>rosids</taxon>
        <taxon>fabids</taxon>
        <taxon>Fagales</taxon>
        <taxon>Fagaceae</taxon>
        <taxon>Quercus</taxon>
    </lineage>
</organism>
<proteinExistence type="predicted"/>
<name>A0A7N2KWP5_QUELO</name>
<accession>A0A7N2KWP5</accession>
<dbReference type="EnsemblPlants" id="QL02p047147:mrna">
    <property type="protein sequence ID" value="QL02p047147:mrna"/>
    <property type="gene ID" value="QL02p047147"/>
</dbReference>
<protein>
    <submittedName>
        <fullName evidence="1">Uncharacterized protein</fullName>
    </submittedName>
</protein>
<keyword evidence="2" id="KW-1185">Reference proteome</keyword>
<dbReference type="Proteomes" id="UP000594261">
    <property type="component" value="Chromosome 2"/>
</dbReference>
<dbReference type="AlphaFoldDB" id="A0A7N2KWP5"/>